<protein>
    <recommendedName>
        <fullName evidence="3">SMODS and SLOG-associating 2TM effector domain-containing protein</fullName>
    </recommendedName>
</protein>
<feature type="compositionally biased region" description="Basic and acidic residues" evidence="1">
    <location>
        <begin position="1"/>
        <end position="10"/>
    </location>
</feature>
<dbReference type="AlphaFoldDB" id="A0A1V8S8L5"/>
<feature type="domain" description="SMODS and SLOG-associating 2TM effector" evidence="3">
    <location>
        <begin position="78"/>
        <end position="195"/>
    </location>
</feature>
<gene>
    <name evidence="4" type="ORF">B0A48_18418</name>
</gene>
<keyword evidence="2" id="KW-0812">Transmembrane</keyword>
<accession>A0A1V8S8L5</accession>
<sequence length="245" mass="27178">MSLTDDKIDHLQTPSPDPAAKPSSSTGHDHDVPPPTAADLEPLNQHDFHILIGLRPQDPDFTWPSTVPAHSLYHSINHAYTYVNWKYRIFDIATYVLLALQVLLAAIFIVLGSLTSLDSHVAIAVLGAISTVIGGVLALMKGQGLPNRLRQMRDRLRDVKFEAEEMYWDFQAGRRVCYADVRKLREGFVGVMDEARRNHPDTWNSDTDDIMQGIRARAGSRLLGPPVASDRVPASPVPPEKMGIV</sequence>
<evidence type="ECO:0000256" key="2">
    <source>
        <dbReference type="SAM" id="Phobius"/>
    </source>
</evidence>
<keyword evidence="5" id="KW-1185">Reference proteome</keyword>
<dbReference type="PANTHER" id="PTHR38793:SF3">
    <property type="entry name" value="SMODS AND SLOG-ASSOCIATING 2TM EFFECTOR DOMAIN-CONTAINING PROTEIN"/>
    <property type="match status" value="1"/>
</dbReference>
<dbReference type="PANTHER" id="PTHR38793">
    <property type="entry name" value="SLATT_FUNGAL DOMAIN-CONTAINING PROTEIN-RELATED"/>
    <property type="match status" value="1"/>
</dbReference>
<dbReference type="NCBIfam" id="NF033635">
    <property type="entry name" value="SLATT_fungal"/>
    <property type="match status" value="1"/>
</dbReference>
<keyword evidence="2" id="KW-0472">Membrane</keyword>
<keyword evidence="2" id="KW-1133">Transmembrane helix</keyword>
<evidence type="ECO:0000313" key="4">
    <source>
        <dbReference type="EMBL" id="OQN95462.1"/>
    </source>
</evidence>
<dbReference type="InterPro" id="IPR041622">
    <property type="entry name" value="SLATT_fungi"/>
</dbReference>
<dbReference type="Pfam" id="PF18142">
    <property type="entry name" value="SLATT_fungal"/>
    <property type="match status" value="1"/>
</dbReference>
<reference evidence="5" key="1">
    <citation type="submission" date="2017-03" db="EMBL/GenBank/DDBJ databases">
        <title>Genomes of endolithic fungi from Antarctica.</title>
        <authorList>
            <person name="Coleine C."/>
            <person name="Masonjones S."/>
            <person name="Stajich J.E."/>
        </authorList>
    </citation>
    <scope>NUCLEOTIDE SEQUENCE [LARGE SCALE GENOMIC DNA]</scope>
    <source>
        <strain evidence="5">CCFEE 5527</strain>
    </source>
</reference>
<evidence type="ECO:0000256" key="1">
    <source>
        <dbReference type="SAM" id="MobiDB-lite"/>
    </source>
</evidence>
<feature type="region of interest" description="Disordered" evidence="1">
    <location>
        <begin position="225"/>
        <end position="245"/>
    </location>
</feature>
<organism evidence="4 5">
    <name type="scientific">Cryoendolithus antarcticus</name>
    <dbReference type="NCBI Taxonomy" id="1507870"/>
    <lineage>
        <taxon>Eukaryota</taxon>
        <taxon>Fungi</taxon>
        <taxon>Dikarya</taxon>
        <taxon>Ascomycota</taxon>
        <taxon>Pezizomycotina</taxon>
        <taxon>Dothideomycetes</taxon>
        <taxon>Dothideomycetidae</taxon>
        <taxon>Cladosporiales</taxon>
        <taxon>Cladosporiaceae</taxon>
        <taxon>Cryoendolithus</taxon>
    </lineage>
</organism>
<dbReference type="InParanoid" id="A0A1V8S8L5"/>
<feature type="transmembrane region" description="Helical" evidence="2">
    <location>
        <begin position="120"/>
        <end position="140"/>
    </location>
</feature>
<evidence type="ECO:0000259" key="3">
    <source>
        <dbReference type="Pfam" id="PF18142"/>
    </source>
</evidence>
<evidence type="ECO:0000313" key="5">
    <source>
        <dbReference type="Proteomes" id="UP000192596"/>
    </source>
</evidence>
<feature type="region of interest" description="Disordered" evidence="1">
    <location>
        <begin position="1"/>
        <end position="38"/>
    </location>
</feature>
<feature type="transmembrane region" description="Helical" evidence="2">
    <location>
        <begin position="92"/>
        <end position="114"/>
    </location>
</feature>
<comment type="caution">
    <text evidence="4">The sequence shown here is derived from an EMBL/GenBank/DDBJ whole genome shotgun (WGS) entry which is preliminary data.</text>
</comment>
<dbReference type="EMBL" id="NAJO01000094">
    <property type="protein sequence ID" value="OQN95462.1"/>
    <property type="molecule type" value="Genomic_DNA"/>
</dbReference>
<name>A0A1V8S8L5_9PEZI</name>
<dbReference type="OrthoDB" id="4472872at2759"/>
<proteinExistence type="predicted"/>
<dbReference type="Proteomes" id="UP000192596">
    <property type="component" value="Unassembled WGS sequence"/>
</dbReference>